<dbReference type="EMBL" id="AGBW02014220">
    <property type="protein sequence ID" value="OWR42071.1"/>
    <property type="molecule type" value="Genomic_DNA"/>
</dbReference>
<evidence type="ECO:0000313" key="2">
    <source>
        <dbReference type="Proteomes" id="UP000007151"/>
    </source>
</evidence>
<proteinExistence type="predicted"/>
<accession>A0A212EKR0</accession>
<name>A0A212EKR0_DANPL</name>
<comment type="caution">
    <text evidence="1">The sequence shown here is derived from an EMBL/GenBank/DDBJ whole genome shotgun (WGS) entry which is preliminary data.</text>
</comment>
<dbReference type="AlphaFoldDB" id="A0A212EKR0"/>
<dbReference type="InParanoid" id="A0A212EKR0"/>
<dbReference type="Proteomes" id="UP000007151">
    <property type="component" value="Unassembled WGS sequence"/>
</dbReference>
<reference evidence="1 2" key="1">
    <citation type="journal article" date="2011" name="Cell">
        <title>The monarch butterfly genome yields insights into long-distance migration.</title>
        <authorList>
            <person name="Zhan S."/>
            <person name="Merlin C."/>
            <person name="Boore J.L."/>
            <person name="Reppert S.M."/>
        </authorList>
    </citation>
    <scope>NUCLEOTIDE SEQUENCE [LARGE SCALE GENOMIC DNA]</scope>
    <source>
        <strain evidence="1">F-2</strain>
    </source>
</reference>
<evidence type="ECO:0000313" key="1">
    <source>
        <dbReference type="EMBL" id="OWR42071.1"/>
    </source>
</evidence>
<keyword evidence="2" id="KW-1185">Reference proteome</keyword>
<sequence length="325" mass="38112">MDPESCVVPGLKTICDVDDTFYKIIEGRPLRQHVDVKVYMRNLRDITLYRANAAYIKDQIIQIDTNIVDESKLYDEITELYNETRTNFFTFVRENYNSAKKVQDCAETKSAELNDMMKQLDGLSFVHVNLNNRILSLASSFGTLFRQCLNYMQIENYSARILKPVLKARDKLESVILSEANEVTGLIEYYETQVKWMEEKEAEYIAKFNNLLFTKFHELYASYDATKLFTCIQYIHCQLFDVSVDPKDNITTMMLNIEKLFIKLTSDLDYMNQNVIKKVENEIFSSDIRMMKRAVKAQRSLKEFDILKKSLIASFQPPRNKRKNN</sequence>
<dbReference type="KEGG" id="dpl:KGM_202003"/>
<dbReference type="STRING" id="278856.A0A212EKR0"/>
<protein>
    <submittedName>
        <fullName evidence="1">Uncharacterized protein</fullName>
    </submittedName>
</protein>
<gene>
    <name evidence="1" type="ORF">KGM_202003</name>
</gene>
<organism evidence="1 2">
    <name type="scientific">Danaus plexippus plexippus</name>
    <dbReference type="NCBI Taxonomy" id="278856"/>
    <lineage>
        <taxon>Eukaryota</taxon>
        <taxon>Metazoa</taxon>
        <taxon>Ecdysozoa</taxon>
        <taxon>Arthropoda</taxon>
        <taxon>Hexapoda</taxon>
        <taxon>Insecta</taxon>
        <taxon>Pterygota</taxon>
        <taxon>Neoptera</taxon>
        <taxon>Endopterygota</taxon>
        <taxon>Lepidoptera</taxon>
        <taxon>Glossata</taxon>
        <taxon>Ditrysia</taxon>
        <taxon>Papilionoidea</taxon>
        <taxon>Nymphalidae</taxon>
        <taxon>Danainae</taxon>
        <taxon>Danaini</taxon>
        <taxon>Danaina</taxon>
        <taxon>Danaus</taxon>
        <taxon>Danaus</taxon>
    </lineage>
</organism>